<accession>A0AAW1JXA4</accession>
<organism evidence="1 2">
    <name type="scientific">Popillia japonica</name>
    <name type="common">Japanese beetle</name>
    <dbReference type="NCBI Taxonomy" id="7064"/>
    <lineage>
        <taxon>Eukaryota</taxon>
        <taxon>Metazoa</taxon>
        <taxon>Ecdysozoa</taxon>
        <taxon>Arthropoda</taxon>
        <taxon>Hexapoda</taxon>
        <taxon>Insecta</taxon>
        <taxon>Pterygota</taxon>
        <taxon>Neoptera</taxon>
        <taxon>Endopterygota</taxon>
        <taxon>Coleoptera</taxon>
        <taxon>Polyphaga</taxon>
        <taxon>Scarabaeiformia</taxon>
        <taxon>Scarabaeidae</taxon>
        <taxon>Rutelinae</taxon>
        <taxon>Popillia</taxon>
    </lineage>
</organism>
<evidence type="ECO:0008006" key="3">
    <source>
        <dbReference type="Google" id="ProtNLM"/>
    </source>
</evidence>
<evidence type="ECO:0000313" key="2">
    <source>
        <dbReference type="Proteomes" id="UP001458880"/>
    </source>
</evidence>
<gene>
    <name evidence="1" type="ORF">QE152_g26264</name>
</gene>
<sequence length="134" mass="15355">MRKAAENLGIPFSALQVRLKNGIDSDPRLGRKCDFPPTNEETLADHVKKLSKIFYGITALKLRKIAFEYAEKNHLTHRFNKENKMAGLDWMYGFMQKHKISVRKPEATSIGGAIGFNKQKVARFFSNLEEVIEK</sequence>
<comment type="caution">
    <text evidence="1">The sequence shown here is derived from an EMBL/GenBank/DDBJ whole genome shotgun (WGS) entry which is preliminary data.</text>
</comment>
<dbReference type="EMBL" id="JASPKY010000299">
    <property type="protein sequence ID" value="KAK9710007.1"/>
    <property type="molecule type" value="Genomic_DNA"/>
</dbReference>
<evidence type="ECO:0000313" key="1">
    <source>
        <dbReference type="EMBL" id="KAK9710007.1"/>
    </source>
</evidence>
<protein>
    <recommendedName>
        <fullName evidence="3">HTH CENPB-type domain-containing protein</fullName>
    </recommendedName>
</protein>
<name>A0AAW1JXA4_POPJA</name>
<reference evidence="1 2" key="1">
    <citation type="journal article" date="2024" name="BMC Genomics">
        <title>De novo assembly and annotation of Popillia japonica's genome with initial clues to its potential as an invasive pest.</title>
        <authorList>
            <person name="Cucini C."/>
            <person name="Boschi S."/>
            <person name="Funari R."/>
            <person name="Cardaioli E."/>
            <person name="Iannotti N."/>
            <person name="Marturano G."/>
            <person name="Paoli F."/>
            <person name="Bruttini M."/>
            <person name="Carapelli A."/>
            <person name="Frati F."/>
            <person name="Nardi F."/>
        </authorList>
    </citation>
    <scope>NUCLEOTIDE SEQUENCE [LARGE SCALE GENOMIC DNA]</scope>
    <source>
        <strain evidence="1">DMR45628</strain>
    </source>
</reference>
<dbReference type="AlphaFoldDB" id="A0AAW1JXA4"/>
<proteinExistence type="predicted"/>
<dbReference type="Proteomes" id="UP001458880">
    <property type="component" value="Unassembled WGS sequence"/>
</dbReference>
<keyword evidence="2" id="KW-1185">Reference proteome</keyword>